<evidence type="ECO:0000313" key="2">
    <source>
        <dbReference type="WBParaSite" id="ACAC_0000883401-mRNA-1"/>
    </source>
</evidence>
<evidence type="ECO:0000313" key="1">
    <source>
        <dbReference type="Proteomes" id="UP000035642"/>
    </source>
</evidence>
<reference evidence="2" key="2">
    <citation type="submission" date="2017-02" db="UniProtKB">
        <authorList>
            <consortium name="WormBaseParasite"/>
        </authorList>
    </citation>
    <scope>IDENTIFICATION</scope>
</reference>
<keyword evidence="1" id="KW-1185">Reference proteome</keyword>
<sequence>MAGNAYKNEKPLAHNTVHRIRLTLTSQDVKYLKKV</sequence>
<name>A0A0K0DDL8_ANGCA</name>
<protein>
    <submittedName>
        <fullName evidence="2">Plasmid mobilization relaxosome protein MobC</fullName>
    </submittedName>
</protein>
<dbReference type="AlphaFoldDB" id="A0A0K0DDL8"/>
<accession>A0A0K0DDL8</accession>
<dbReference type="WBParaSite" id="ACAC_0000883401-mRNA-1">
    <property type="protein sequence ID" value="ACAC_0000883401-mRNA-1"/>
    <property type="gene ID" value="ACAC_0000883401"/>
</dbReference>
<reference evidence="1" key="1">
    <citation type="submission" date="2012-09" db="EMBL/GenBank/DDBJ databases">
        <authorList>
            <person name="Martin A.A."/>
        </authorList>
    </citation>
    <scope>NUCLEOTIDE SEQUENCE</scope>
</reference>
<organism evidence="1 2">
    <name type="scientific">Angiostrongylus cantonensis</name>
    <name type="common">Rat lungworm</name>
    <dbReference type="NCBI Taxonomy" id="6313"/>
    <lineage>
        <taxon>Eukaryota</taxon>
        <taxon>Metazoa</taxon>
        <taxon>Ecdysozoa</taxon>
        <taxon>Nematoda</taxon>
        <taxon>Chromadorea</taxon>
        <taxon>Rhabditida</taxon>
        <taxon>Rhabditina</taxon>
        <taxon>Rhabditomorpha</taxon>
        <taxon>Strongyloidea</taxon>
        <taxon>Metastrongylidae</taxon>
        <taxon>Angiostrongylus</taxon>
    </lineage>
</organism>
<proteinExistence type="predicted"/>
<dbReference type="Proteomes" id="UP000035642">
    <property type="component" value="Unassembled WGS sequence"/>
</dbReference>